<protein>
    <submittedName>
        <fullName evidence="2">Uncharacterized protein</fullName>
    </submittedName>
</protein>
<keyword evidence="3" id="KW-1185">Reference proteome</keyword>
<gene>
    <name evidence="2" type="ORF">CXG81DRAFT_21408</name>
</gene>
<dbReference type="Proteomes" id="UP000274922">
    <property type="component" value="Unassembled WGS sequence"/>
</dbReference>
<keyword evidence="1" id="KW-0175">Coiled coil</keyword>
<accession>A0A4P9X2G4</accession>
<organism evidence="2 3">
    <name type="scientific">Caulochytrium protostelioides</name>
    <dbReference type="NCBI Taxonomy" id="1555241"/>
    <lineage>
        <taxon>Eukaryota</taxon>
        <taxon>Fungi</taxon>
        <taxon>Fungi incertae sedis</taxon>
        <taxon>Chytridiomycota</taxon>
        <taxon>Chytridiomycota incertae sedis</taxon>
        <taxon>Chytridiomycetes</taxon>
        <taxon>Caulochytriales</taxon>
        <taxon>Caulochytriaceae</taxon>
        <taxon>Caulochytrium</taxon>
    </lineage>
</organism>
<dbReference type="EMBL" id="ML014474">
    <property type="protein sequence ID" value="RKO98346.1"/>
    <property type="molecule type" value="Genomic_DNA"/>
</dbReference>
<feature type="non-terminal residue" evidence="2">
    <location>
        <position position="1"/>
    </location>
</feature>
<feature type="coiled-coil region" evidence="1">
    <location>
        <begin position="58"/>
        <end position="85"/>
    </location>
</feature>
<name>A0A4P9X2G4_9FUNG</name>
<reference evidence="3" key="1">
    <citation type="journal article" date="2018" name="Nat. Microbiol.">
        <title>Leveraging single-cell genomics to expand the fungal tree of life.</title>
        <authorList>
            <person name="Ahrendt S.R."/>
            <person name="Quandt C.A."/>
            <person name="Ciobanu D."/>
            <person name="Clum A."/>
            <person name="Salamov A."/>
            <person name="Andreopoulos B."/>
            <person name="Cheng J.F."/>
            <person name="Woyke T."/>
            <person name="Pelin A."/>
            <person name="Henrissat B."/>
            <person name="Reynolds N.K."/>
            <person name="Benny G.L."/>
            <person name="Smith M.E."/>
            <person name="James T.Y."/>
            <person name="Grigoriev I.V."/>
        </authorList>
    </citation>
    <scope>NUCLEOTIDE SEQUENCE [LARGE SCALE GENOMIC DNA]</scope>
    <source>
        <strain evidence="3">ATCC 52028</strain>
    </source>
</reference>
<evidence type="ECO:0000313" key="2">
    <source>
        <dbReference type="EMBL" id="RKO98346.1"/>
    </source>
</evidence>
<sequence length="200" mass="22331">VRAAHASVLKGHAVALRAHDVGLADAIEQVQTLTSDNGQLLSIQDELKATLAEQTRVVTLTQTRLEAAQRELAATETQHRKEIASLKRIEIQLIKTQTTHRSASRGAKTRTVDLTARVKDLECQVWQLEQQVHESQKGMKESREMAAGHLYTLKAERLVARRVEAQLRETCADIKQTARSRFAALEKKAELKAIVGLRNE</sequence>
<proteinExistence type="predicted"/>
<dbReference type="AlphaFoldDB" id="A0A4P9X2G4"/>
<evidence type="ECO:0000256" key="1">
    <source>
        <dbReference type="SAM" id="Coils"/>
    </source>
</evidence>
<evidence type="ECO:0000313" key="3">
    <source>
        <dbReference type="Proteomes" id="UP000274922"/>
    </source>
</evidence>